<dbReference type="InterPro" id="IPR038765">
    <property type="entry name" value="Papain-like_cys_pep_sf"/>
</dbReference>
<feature type="compositionally biased region" description="Low complexity" evidence="6">
    <location>
        <begin position="178"/>
        <end position="191"/>
    </location>
</feature>
<dbReference type="GO" id="GO:0016926">
    <property type="term" value="P:protein desumoylation"/>
    <property type="evidence" value="ECO:0007669"/>
    <property type="project" value="TreeGrafter"/>
</dbReference>
<evidence type="ECO:0000256" key="3">
    <source>
        <dbReference type="ARBA" id="ARBA00022670"/>
    </source>
</evidence>
<dbReference type="EMBL" id="JANBQF010000122">
    <property type="protein sequence ID" value="KAJ2005031.1"/>
    <property type="molecule type" value="Genomic_DNA"/>
</dbReference>
<evidence type="ECO:0000313" key="8">
    <source>
        <dbReference type="EMBL" id="KAJ2005031.1"/>
    </source>
</evidence>
<evidence type="ECO:0000259" key="7">
    <source>
        <dbReference type="PROSITE" id="PS50600"/>
    </source>
</evidence>
<dbReference type="GO" id="GO:0005737">
    <property type="term" value="C:cytoplasm"/>
    <property type="evidence" value="ECO:0007669"/>
    <property type="project" value="TreeGrafter"/>
</dbReference>
<dbReference type="PROSITE" id="PS50600">
    <property type="entry name" value="ULP_PROTEASE"/>
    <property type="match status" value="1"/>
</dbReference>
<dbReference type="Proteomes" id="UP001150907">
    <property type="component" value="Unassembled WGS sequence"/>
</dbReference>
<feature type="region of interest" description="Disordered" evidence="6">
    <location>
        <begin position="755"/>
        <end position="813"/>
    </location>
</feature>
<comment type="similarity">
    <text evidence="1">Belongs to the peptidase C48 family.</text>
</comment>
<keyword evidence="5" id="KW-0378">Hydrolase</keyword>
<organism evidence="8 9">
    <name type="scientific">Coemansia thaxteri</name>
    <dbReference type="NCBI Taxonomy" id="2663907"/>
    <lineage>
        <taxon>Eukaryota</taxon>
        <taxon>Fungi</taxon>
        <taxon>Fungi incertae sedis</taxon>
        <taxon>Zoopagomycota</taxon>
        <taxon>Kickxellomycotina</taxon>
        <taxon>Kickxellomycetes</taxon>
        <taxon>Kickxellales</taxon>
        <taxon>Kickxellaceae</taxon>
        <taxon>Coemansia</taxon>
    </lineage>
</organism>
<gene>
    <name evidence="8" type="ORF">H4R26_002183</name>
</gene>
<dbReference type="OrthoDB" id="442460at2759"/>
<comment type="caution">
    <text evidence="8">The sequence shown here is derived from an EMBL/GenBank/DDBJ whole genome shotgun (WGS) entry which is preliminary data.</text>
</comment>
<evidence type="ECO:0000256" key="5">
    <source>
        <dbReference type="ARBA" id="ARBA00022801"/>
    </source>
</evidence>
<evidence type="ECO:0000256" key="1">
    <source>
        <dbReference type="ARBA" id="ARBA00005234"/>
    </source>
</evidence>
<dbReference type="SUPFAM" id="SSF54001">
    <property type="entry name" value="Cysteine proteinases"/>
    <property type="match status" value="1"/>
</dbReference>
<dbReference type="GO" id="GO:0070139">
    <property type="term" value="F:SUMO-specific endopeptidase activity"/>
    <property type="evidence" value="ECO:0007669"/>
    <property type="project" value="TreeGrafter"/>
</dbReference>
<proteinExistence type="inferred from homology"/>
<protein>
    <recommendedName>
        <fullName evidence="7">Ubiquitin-like protease family profile domain-containing protein</fullName>
    </recommendedName>
</protein>
<feature type="compositionally biased region" description="Low complexity" evidence="6">
    <location>
        <begin position="1057"/>
        <end position="1067"/>
    </location>
</feature>
<feature type="region of interest" description="Disordered" evidence="6">
    <location>
        <begin position="1044"/>
        <end position="1085"/>
    </location>
</feature>
<dbReference type="PANTHER" id="PTHR46896">
    <property type="entry name" value="SENTRIN-SPECIFIC PROTEASE"/>
    <property type="match status" value="1"/>
</dbReference>
<keyword evidence="2" id="KW-0597">Phosphoprotein</keyword>
<dbReference type="Gene3D" id="1.10.418.20">
    <property type="match status" value="1"/>
</dbReference>
<evidence type="ECO:0000256" key="6">
    <source>
        <dbReference type="SAM" id="MobiDB-lite"/>
    </source>
</evidence>
<feature type="region of interest" description="Disordered" evidence="6">
    <location>
        <begin position="39"/>
        <end position="238"/>
    </location>
</feature>
<keyword evidence="4" id="KW-0833">Ubl conjugation pathway</keyword>
<evidence type="ECO:0000313" key="9">
    <source>
        <dbReference type="Proteomes" id="UP001150907"/>
    </source>
</evidence>
<name>A0A9W8EIP7_9FUNG</name>
<feature type="region of interest" description="Disordered" evidence="6">
    <location>
        <begin position="251"/>
        <end position="314"/>
    </location>
</feature>
<feature type="compositionally biased region" description="Polar residues" evidence="6">
    <location>
        <begin position="520"/>
        <end position="533"/>
    </location>
</feature>
<feature type="compositionally biased region" description="Polar residues" evidence="6">
    <location>
        <begin position="1068"/>
        <end position="1085"/>
    </location>
</feature>
<dbReference type="Gene3D" id="3.40.395.10">
    <property type="entry name" value="Adenoviral Proteinase, Chain A"/>
    <property type="match status" value="1"/>
</dbReference>
<keyword evidence="3" id="KW-0645">Protease</keyword>
<dbReference type="GO" id="GO:0006508">
    <property type="term" value="P:proteolysis"/>
    <property type="evidence" value="ECO:0007669"/>
    <property type="project" value="UniProtKB-KW"/>
</dbReference>
<evidence type="ECO:0000256" key="4">
    <source>
        <dbReference type="ARBA" id="ARBA00022786"/>
    </source>
</evidence>
<feature type="compositionally biased region" description="Basic and acidic residues" evidence="6">
    <location>
        <begin position="539"/>
        <end position="551"/>
    </location>
</feature>
<dbReference type="AlphaFoldDB" id="A0A9W8EIP7"/>
<keyword evidence="9" id="KW-1185">Reference proteome</keyword>
<sequence>MKRPRVDPQGIRDTSLRPLALKSFASTATAAGAQAARALQSVVEPDDGKRVQEIDSDNSNDEGEAAKDVAVVIRQRQLLPTAAMRPHHRRANNDPDYASGHQRTGGDTLSESILAKDSIALPTSPQASHQQDSCAQSTAGASRSTISERAQRNVSGFSGKYTEPATPASGIKYSEAHSFFSPPASSPSNNARVGQTPEKLVSLLRPKLNRDEGGVAESNEEERLSRLPRATMPASSSRAREILARSYVGELEPPRSSVSPRRRQSSAGQFIDLRSPSQQPDNELVFSPPPKPQPHTQPKSTIRRQSQNQQPKLASVPAKAIYLRGVQIGKHLQIADAHTDGHNQGEPSPLKLTIRYVQNTMEISGLGEKRELLKIFVPEISALHYYEQRGLTVMRITPNGTMENIFEVGVFDPTCGDSALSLIYLYWDSQGNGDKVALTRLTEHFGHVIKISTLDKKTYETFVHEFTKLGSIDLISSDDDGSVAVGDSKAAMGTDISSLSCENGNVADAPETARVLSPSTSHYWSSVDSSSKGTLLGRSEVKGRQGKAKSDDDNDLWKMPAMCGKQPVFHKSAGYGLRKTNAVNMAEPPSLFDDDFVCGSDDDSIAEHQAARPDVSGLRFEYPPDTIKSISVVGSDICRLFAGEFLNDTIIEFYLRYIGESLRAANAGLYEKCFFFNTFFFKKLSQRSRAIASSGNTDPMDAVYGQLKKWTASVELFDKDYVFVPINENVHWYLAIICNPRVLLADSATALQSDVAGDSSEDTGEAATTNDATSLDQASPLADLSAAEESVMVQPRAHTEAMQDSASPLLEDDSGDVEMAEAATPIGEMGGAPVTQTPATPPQQKQPLLAPALESAGSVSCLGSSSPLQQVANLLQPQVLELGLDEDEVQVGPQPDSSKREVAATTIPIQEAVKAKNNYLDPLTTPCIIILDSLGNRHQPTFGLLRGYMQAEASFRHRLVNAAEGMVGKYAKVPLQNNFCDCGVFLLHYVEEFLKDPTKFMALALNGISMREWFDPGLMRKKRSDMLDLAARLANDFEQQQRDKLRSKESAIKDEAPSAADIAEEAAGQTSDSPVSELVTETSLI</sequence>
<feature type="compositionally biased region" description="Basic and acidic residues" evidence="6">
    <location>
        <begin position="1044"/>
        <end position="1056"/>
    </location>
</feature>
<feature type="compositionally biased region" description="Polar residues" evidence="6">
    <location>
        <begin position="766"/>
        <end position="777"/>
    </location>
</feature>
<feature type="compositionally biased region" description="Polar residues" evidence="6">
    <location>
        <begin position="121"/>
        <end position="156"/>
    </location>
</feature>
<dbReference type="PANTHER" id="PTHR46896:SF3">
    <property type="entry name" value="FI06413P-RELATED"/>
    <property type="match status" value="1"/>
</dbReference>
<feature type="region of interest" description="Disordered" evidence="6">
    <location>
        <begin position="520"/>
        <end position="553"/>
    </location>
</feature>
<dbReference type="Pfam" id="PF02902">
    <property type="entry name" value="Peptidase_C48"/>
    <property type="match status" value="2"/>
</dbReference>
<reference evidence="8" key="1">
    <citation type="submission" date="2022-07" db="EMBL/GenBank/DDBJ databases">
        <title>Phylogenomic reconstructions and comparative analyses of Kickxellomycotina fungi.</title>
        <authorList>
            <person name="Reynolds N.K."/>
            <person name="Stajich J.E."/>
            <person name="Barry K."/>
            <person name="Grigoriev I.V."/>
            <person name="Crous P."/>
            <person name="Smith M.E."/>
        </authorList>
    </citation>
    <scope>NUCLEOTIDE SEQUENCE</scope>
    <source>
        <strain evidence="8">IMI 214461</strain>
    </source>
</reference>
<feature type="compositionally biased region" description="Acidic residues" evidence="6">
    <location>
        <begin position="54"/>
        <end position="63"/>
    </location>
</feature>
<dbReference type="InterPro" id="IPR003653">
    <property type="entry name" value="Peptidase_C48_C"/>
</dbReference>
<feature type="compositionally biased region" description="Polar residues" evidence="6">
    <location>
        <begin position="101"/>
        <end position="111"/>
    </location>
</feature>
<feature type="compositionally biased region" description="Polar residues" evidence="6">
    <location>
        <begin position="303"/>
        <end position="312"/>
    </location>
</feature>
<dbReference type="InterPro" id="IPR051947">
    <property type="entry name" value="Sentrin-specific_protease"/>
</dbReference>
<accession>A0A9W8EIP7</accession>
<dbReference type="GO" id="GO:0005634">
    <property type="term" value="C:nucleus"/>
    <property type="evidence" value="ECO:0007669"/>
    <property type="project" value="TreeGrafter"/>
</dbReference>
<evidence type="ECO:0000256" key="2">
    <source>
        <dbReference type="ARBA" id="ARBA00022553"/>
    </source>
</evidence>
<feature type="domain" description="Ubiquitin-like protease family profile" evidence="7">
    <location>
        <begin position="630"/>
        <end position="993"/>
    </location>
</feature>